<comment type="caution">
    <text evidence="2">The sequence shown here is derived from an EMBL/GenBank/DDBJ whole genome shotgun (WGS) entry which is preliminary data.</text>
</comment>
<sequence>MKIHNIIAITLLLCGVSSAAAQIQIQWQDIDKWFLQPASIGPWKYQKTGSKNNAVHSLINATNQNGGGVLLYRATNKPCFVSVPHQYHDKYTLTIGRTLFESSCNLMVHNTHHRHSESPDSSPMDYSKRKSGLHVAAVKAFHHRYPNGLIYQLHGFNQKKRKTTQGKNADFILSQGRSYNAKLLKIQTCLLALSKHTYIYQKDVFELGGTKNVLHKIGLAPHRFIHIEISKPMRKRLKSHPVSMEQFNLCLFYSA</sequence>
<accession>A0A161Y0E2</accession>
<evidence type="ECO:0000313" key="2">
    <source>
        <dbReference type="EMBL" id="KZN49211.1"/>
    </source>
</evidence>
<feature type="chain" id="PRO_5007829398" evidence="1">
    <location>
        <begin position="22"/>
        <end position="255"/>
    </location>
</feature>
<dbReference type="RefSeq" id="WP_063376374.1">
    <property type="nucleotide sequence ID" value="NZ_AUXT01000134.1"/>
</dbReference>
<evidence type="ECO:0000313" key="3">
    <source>
        <dbReference type="Proteomes" id="UP000076587"/>
    </source>
</evidence>
<gene>
    <name evidence="2" type="ORF">N482_06640</name>
</gene>
<feature type="signal peptide" evidence="1">
    <location>
        <begin position="1"/>
        <end position="21"/>
    </location>
</feature>
<dbReference type="EMBL" id="AUXT01000134">
    <property type="protein sequence ID" value="KZN49211.1"/>
    <property type="molecule type" value="Genomic_DNA"/>
</dbReference>
<proteinExistence type="predicted"/>
<dbReference type="AlphaFoldDB" id="A0A161Y0E2"/>
<name>A0A161Y0E2_9GAMM</name>
<keyword evidence="1" id="KW-0732">Signal</keyword>
<organism evidence="2 3">
    <name type="scientific">Pseudoalteromonas luteoviolacea NCIMB 1942</name>
    <dbReference type="NCBI Taxonomy" id="1365253"/>
    <lineage>
        <taxon>Bacteria</taxon>
        <taxon>Pseudomonadati</taxon>
        <taxon>Pseudomonadota</taxon>
        <taxon>Gammaproteobacteria</taxon>
        <taxon>Alteromonadales</taxon>
        <taxon>Pseudoalteromonadaceae</taxon>
        <taxon>Pseudoalteromonas</taxon>
    </lineage>
</organism>
<dbReference type="PATRIC" id="fig|1365253.3.peg.1564"/>
<dbReference type="Proteomes" id="UP000076587">
    <property type="component" value="Unassembled WGS sequence"/>
</dbReference>
<evidence type="ECO:0000256" key="1">
    <source>
        <dbReference type="SAM" id="SignalP"/>
    </source>
</evidence>
<protein>
    <submittedName>
        <fullName evidence="2">Uncharacterized protein</fullName>
    </submittedName>
</protein>
<dbReference type="OrthoDB" id="5519458at2"/>
<reference evidence="2 3" key="1">
    <citation type="submission" date="2013-07" db="EMBL/GenBank/DDBJ databases">
        <title>Comparative Genomic and Metabolomic Analysis of Twelve Strains of Pseudoalteromonas luteoviolacea.</title>
        <authorList>
            <person name="Vynne N.G."/>
            <person name="Mansson M."/>
            <person name="Gram L."/>
        </authorList>
    </citation>
    <scope>NUCLEOTIDE SEQUENCE [LARGE SCALE GENOMIC DNA]</scope>
    <source>
        <strain evidence="2 3">NCIMB 1942</strain>
    </source>
</reference>